<dbReference type="AlphaFoldDB" id="A0A369KSD1"/>
<name>A0A369KSD1_9BACT</name>
<protein>
    <submittedName>
        <fullName evidence="1">Uncharacterized protein</fullName>
    </submittedName>
</protein>
<dbReference type="RefSeq" id="WP_338636261.1">
    <property type="nucleotide sequence ID" value="NZ_CP146516.1"/>
</dbReference>
<organism evidence="1 2">
    <name type="scientific">Spirobacillus cienkowskii</name>
    <dbReference type="NCBI Taxonomy" id="495820"/>
    <lineage>
        <taxon>Bacteria</taxon>
        <taxon>Pseudomonadati</taxon>
        <taxon>Bdellovibrionota</taxon>
        <taxon>Oligoflexia</taxon>
        <taxon>Silvanigrellales</taxon>
        <taxon>Spirobacillus</taxon>
    </lineage>
</organism>
<proteinExistence type="predicted"/>
<evidence type="ECO:0000313" key="1">
    <source>
        <dbReference type="EMBL" id="RDB35625.1"/>
    </source>
</evidence>
<keyword evidence="2" id="KW-1185">Reference proteome</keyword>
<accession>A0A369KSD1</accession>
<dbReference type="EMBL" id="QOVW01000079">
    <property type="protein sequence ID" value="RDB35625.1"/>
    <property type="molecule type" value="Genomic_DNA"/>
</dbReference>
<reference evidence="1" key="1">
    <citation type="submission" date="2018-04" db="EMBL/GenBank/DDBJ databases">
        <title>Draft genome sequence of the Candidatus Spirobacillus cienkowskii, a pathogen of freshwater Daphnia species, reconstructed from hemolymph metagenomic reads.</title>
        <authorList>
            <person name="Bresciani L."/>
            <person name="Lemos L.N."/>
            <person name="Wale N."/>
            <person name="Lin J.Y."/>
            <person name="Fernandes G.R."/>
            <person name="Duffy M.A."/>
            <person name="Rodrigues J.M."/>
        </authorList>
    </citation>
    <scope>NUCLEOTIDE SEQUENCE [LARGE SCALE GENOMIC DNA]</scope>
    <source>
        <strain evidence="1">Binning01</strain>
    </source>
</reference>
<gene>
    <name evidence="1" type="ORF">DCC88_09045</name>
</gene>
<sequence length="324" mass="36904">MLDSTNLNLDAVLDVDNENYKNELVALFKSSAINPIVASQEKSIEELKKLASSGCLQALYISDKIEEQKLKDQDLIPSIKIENLLLVDDKTKDKIIDSEGLMLFGHVLSCNQEHVPHLQLMSTIRKIREKKYFGVNKCVSYGAYVHRYVLSHSDQRQWFRDALFEFIKGLSSVLGRPTDAYAQYGVEVQEELLMNAIWDANPKLHDVDRRVPISLLPQETVQVEWSFDGTYLAIGVRDSFGTFKKPTVYKYLKFLFASDKKAMIKLQHEAVGAGLGLFMVMERLSSLIITVMPHKTTEVIAILNLTTSPKNFSKKQRSFQFFSI</sequence>
<dbReference type="Proteomes" id="UP000253934">
    <property type="component" value="Unassembled WGS sequence"/>
</dbReference>
<evidence type="ECO:0000313" key="2">
    <source>
        <dbReference type="Proteomes" id="UP000253934"/>
    </source>
</evidence>
<comment type="caution">
    <text evidence="1">The sequence shown here is derived from an EMBL/GenBank/DDBJ whole genome shotgun (WGS) entry which is preliminary data.</text>
</comment>